<sequence>MTAHSKGKNSSLQNLDNLINTAIFGITHCRGRDWRSTAPKPTNGRLQDLGSIPNGSICFDFD</sequence>
<accession>A0ABR8G309</accession>
<organism evidence="1 2">
    <name type="scientific">Nostoc spongiaeforme FACHB-130</name>
    <dbReference type="NCBI Taxonomy" id="1357510"/>
    <lineage>
        <taxon>Bacteria</taxon>
        <taxon>Bacillati</taxon>
        <taxon>Cyanobacteriota</taxon>
        <taxon>Cyanophyceae</taxon>
        <taxon>Nostocales</taxon>
        <taxon>Nostocaceae</taxon>
        <taxon>Nostoc</taxon>
    </lineage>
</organism>
<keyword evidence="2" id="KW-1185">Reference proteome</keyword>
<evidence type="ECO:0000313" key="1">
    <source>
        <dbReference type="EMBL" id="MBD2597635.1"/>
    </source>
</evidence>
<dbReference type="RefSeq" id="WP_190970274.1">
    <property type="nucleotide sequence ID" value="NZ_JACJTB010000046.1"/>
</dbReference>
<comment type="caution">
    <text evidence="1">The sequence shown here is derived from an EMBL/GenBank/DDBJ whole genome shotgun (WGS) entry which is preliminary data.</text>
</comment>
<reference evidence="1 2" key="1">
    <citation type="journal article" date="2020" name="ISME J.">
        <title>Comparative genomics reveals insights into cyanobacterial evolution and habitat adaptation.</title>
        <authorList>
            <person name="Chen M.Y."/>
            <person name="Teng W.K."/>
            <person name="Zhao L."/>
            <person name="Hu C.X."/>
            <person name="Zhou Y.K."/>
            <person name="Han B.P."/>
            <person name="Song L.R."/>
            <person name="Shu W.S."/>
        </authorList>
    </citation>
    <scope>NUCLEOTIDE SEQUENCE [LARGE SCALE GENOMIC DNA]</scope>
    <source>
        <strain evidence="1 2">FACHB-130</strain>
    </source>
</reference>
<name>A0ABR8G309_9NOSO</name>
<gene>
    <name evidence="1" type="ORF">H6G74_25405</name>
</gene>
<evidence type="ECO:0000313" key="2">
    <source>
        <dbReference type="Proteomes" id="UP000603457"/>
    </source>
</evidence>
<dbReference type="Proteomes" id="UP000603457">
    <property type="component" value="Unassembled WGS sequence"/>
</dbReference>
<protein>
    <submittedName>
        <fullName evidence="1">Uncharacterized protein</fullName>
    </submittedName>
</protein>
<dbReference type="EMBL" id="JACJTB010000046">
    <property type="protein sequence ID" value="MBD2597635.1"/>
    <property type="molecule type" value="Genomic_DNA"/>
</dbReference>
<proteinExistence type="predicted"/>